<evidence type="ECO:0000313" key="3">
    <source>
        <dbReference type="Proteomes" id="UP001315686"/>
    </source>
</evidence>
<organism evidence="2 3">
    <name type="scientific">Harenicola maris</name>
    <dbReference type="NCBI Taxonomy" id="2841044"/>
    <lineage>
        <taxon>Bacteria</taxon>
        <taxon>Pseudomonadati</taxon>
        <taxon>Pseudomonadota</taxon>
        <taxon>Alphaproteobacteria</taxon>
        <taxon>Rhodobacterales</taxon>
        <taxon>Paracoccaceae</taxon>
        <taxon>Harenicola</taxon>
    </lineage>
</organism>
<dbReference type="InterPro" id="IPR022742">
    <property type="entry name" value="Hydrolase_4"/>
</dbReference>
<dbReference type="PRINTS" id="PR00111">
    <property type="entry name" value="ABHYDROLASE"/>
</dbReference>
<evidence type="ECO:0000259" key="1">
    <source>
        <dbReference type="Pfam" id="PF12146"/>
    </source>
</evidence>
<dbReference type="GO" id="GO:0016787">
    <property type="term" value="F:hydrolase activity"/>
    <property type="evidence" value="ECO:0007669"/>
    <property type="project" value="UniProtKB-KW"/>
</dbReference>
<dbReference type="Proteomes" id="UP001315686">
    <property type="component" value="Unassembled WGS sequence"/>
</dbReference>
<dbReference type="SUPFAM" id="SSF53474">
    <property type="entry name" value="alpha/beta-Hydrolases"/>
    <property type="match status" value="1"/>
</dbReference>
<keyword evidence="3" id="KW-1185">Reference proteome</keyword>
<dbReference type="EMBL" id="JADQAZ010000003">
    <property type="protein sequence ID" value="MBT0958720.1"/>
    <property type="molecule type" value="Genomic_DNA"/>
</dbReference>
<dbReference type="Pfam" id="PF12146">
    <property type="entry name" value="Hydrolase_4"/>
    <property type="match status" value="1"/>
</dbReference>
<dbReference type="InterPro" id="IPR051044">
    <property type="entry name" value="MAG_DAG_Lipase"/>
</dbReference>
<feature type="domain" description="Serine aminopeptidase S33" evidence="1">
    <location>
        <begin position="41"/>
        <end position="293"/>
    </location>
</feature>
<dbReference type="InterPro" id="IPR029058">
    <property type="entry name" value="AB_hydrolase_fold"/>
</dbReference>
<protein>
    <submittedName>
        <fullName evidence="2">Alpha/beta hydrolase</fullName>
    </submittedName>
</protein>
<comment type="caution">
    <text evidence="2">The sequence shown here is derived from an EMBL/GenBank/DDBJ whole genome shotgun (WGS) entry which is preliminary data.</text>
</comment>
<gene>
    <name evidence="2" type="ORF">IV417_15125</name>
</gene>
<reference evidence="2 3" key="1">
    <citation type="journal article" date="2021" name="Arch. Microbiol.">
        <title>Harenicola maris gen. nov., sp. nov. isolated from the Sea of Japan shallow sediments.</title>
        <authorList>
            <person name="Romanenko L.A."/>
            <person name="Kurilenko V.V."/>
            <person name="Chernysheva N.Y."/>
            <person name="Tekutyeva L.A."/>
            <person name="Velansky P.V."/>
            <person name="Svetashev V.I."/>
            <person name="Isaeva M.P."/>
        </authorList>
    </citation>
    <scope>NUCLEOTIDE SEQUENCE [LARGE SCALE GENOMIC DNA]</scope>
    <source>
        <strain evidence="2 3">KMM 3653</strain>
    </source>
</reference>
<dbReference type="AlphaFoldDB" id="A0AAP2G4V9"/>
<proteinExistence type="predicted"/>
<dbReference type="PANTHER" id="PTHR11614">
    <property type="entry name" value="PHOSPHOLIPASE-RELATED"/>
    <property type="match status" value="1"/>
</dbReference>
<name>A0AAP2G4V9_9RHOB</name>
<dbReference type="Gene3D" id="3.40.50.1820">
    <property type="entry name" value="alpha/beta hydrolase"/>
    <property type="match status" value="1"/>
</dbReference>
<keyword evidence="2" id="KW-0378">Hydrolase</keyword>
<accession>A0AAP2G4V9</accession>
<evidence type="ECO:0000313" key="2">
    <source>
        <dbReference type="EMBL" id="MBT0958720.1"/>
    </source>
</evidence>
<dbReference type="InterPro" id="IPR000073">
    <property type="entry name" value="AB_hydrolase_1"/>
</dbReference>
<dbReference type="RefSeq" id="WP_327794941.1">
    <property type="nucleotide sequence ID" value="NZ_JADQAZ010000003.1"/>
</dbReference>
<sequence>MQNAPYHGDVAAGPKASAHWLTASDGVRIRIGHWPVEGTAPPKGTVLLFPGRTEYIEKYGRVAADFAARGFATLAIDWRGQGLADRLHANAGLGHVLRFSDYQKDVAAVLAALPDLGVTGPLFLIGHSMGGAIGLRALHNDLPVQAAAFSAPMWGIHITSYLRPIAWVASTTLRGIGLGNLFAPGTSAPSYLTTAPFEDNTLTRDPAEYEAMRQQVTTHPELSLGGPSMLWLNEALREMRKLRALPAPDMPTLTLLGDNERIVHSGNIHSLMARWPKGTLQVYPEAEHEILMEVPSTRQDALTRITTHFETALTGTQSLEAAQ</sequence>